<feature type="compositionally biased region" description="Basic and acidic residues" evidence="1">
    <location>
        <begin position="246"/>
        <end position="255"/>
    </location>
</feature>
<evidence type="ECO:0000256" key="1">
    <source>
        <dbReference type="SAM" id="MobiDB-lite"/>
    </source>
</evidence>
<protein>
    <submittedName>
        <fullName evidence="2">Uncharacterized protein</fullName>
    </submittedName>
</protein>
<feature type="region of interest" description="Disordered" evidence="1">
    <location>
        <begin position="99"/>
        <end position="125"/>
    </location>
</feature>
<gene>
    <name evidence="2" type="ORF">CCR75_005243</name>
</gene>
<feature type="compositionally biased region" description="Basic residues" evidence="1">
    <location>
        <begin position="256"/>
        <end position="272"/>
    </location>
</feature>
<dbReference type="GeneID" id="94348996"/>
<dbReference type="Pfam" id="PF08578">
    <property type="entry name" value="DUF1765"/>
    <property type="match status" value="1"/>
</dbReference>
<dbReference type="EMBL" id="SHOA02000015">
    <property type="protein sequence ID" value="TDH71845.1"/>
    <property type="molecule type" value="Genomic_DNA"/>
</dbReference>
<feature type="compositionally biased region" description="Low complexity" evidence="1">
    <location>
        <begin position="41"/>
        <end position="59"/>
    </location>
</feature>
<name>A0A976NXP2_BRELC</name>
<feature type="region of interest" description="Disordered" evidence="1">
    <location>
        <begin position="41"/>
        <end position="60"/>
    </location>
</feature>
<dbReference type="PANTHER" id="PTHR40261">
    <property type="match status" value="1"/>
</dbReference>
<feature type="compositionally biased region" description="Basic and acidic residues" evidence="1">
    <location>
        <begin position="102"/>
        <end position="112"/>
    </location>
</feature>
<accession>A0A976NXP2</accession>
<dbReference type="AlphaFoldDB" id="A0A976NXP2"/>
<dbReference type="PANTHER" id="PTHR40261:SF1">
    <property type="entry name" value="RIESKE DOMAIN-CONTAINING PROTEIN"/>
    <property type="match status" value="1"/>
</dbReference>
<sequence>MPHDRVSRAVKRLLRPFHRHDSHTAVDDVYLKHQRGSLMSSTTNTSSLCSISPSSSDSSNLARSVFTLKTDGDGIPHTVLMPPTLLRQLRALVEQTNALTSSDHRASHKKPEPSQPNSRPSIRWRGDFSTKTLDKLIQIFKEEDHDGFASTIGRRSTKPVSLETAAKALLQLWGCCMTILDVLADGAAPEPSLRHTMAHSRDVAIAVATEKKLQLKQVALTLLTLVIRRQEFDALLVAVGHGGCESHKPLEDSRHGRSRLSRRLSRQSRRSTARQSNGPASAILSSQLKKSKHKSAVRICDSVHHYLELHESTFQYAYETLHGPIESSNSHTEFNQYDQHQELLAALVATSYLRVPRLRSHILDSLSTIVPLNQLSHTRPTSLSIVNSRGRCRSAYDDKLRLTPFHWHLSMYPQCQSLLTTVNREERWTSCAQMLHQLMDNTDGCMFVLAQIYEQLTGQQVLGNTNWKCIPGADILQDATLAITKTLYQTQLQQCELRWQDSADDKADNTASSSQKVSVPSRDSLTLFDNDVEESNTPTACFTAQVIAMTHENYGFLHEYLMTILHLTNYMQSHHVTLCLQYLERLVDEFPAYFGNELAAPGVVAFTETSNMPTDSQQEEACRDVETLRFVFSCLLDSEHYEILKTTEMFLLRNFMKFSIPLQVKIVELLGTHVKRLFLHWNRDVRYCYYHILLYLTYPGNRMVLCAKSDEALMGADASWLFEIPGLIRTGTTESWEAFDVPLHEIVTLYTQRIKRRPQTPSWVSAVPSSVVQRSVTEYKTHMKTYFAFAQQLSMHQRVPTPEFSIKAVVENFVLPSTTLA</sequence>
<evidence type="ECO:0000313" key="2">
    <source>
        <dbReference type="EMBL" id="TDH71845.1"/>
    </source>
</evidence>
<proteinExistence type="predicted"/>
<organism evidence="2 3">
    <name type="scientific">Bremia lactucae</name>
    <name type="common">Lettuce downy mildew</name>
    <dbReference type="NCBI Taxonomy" id="4779"/>
    <lineage>
        <taxon>Eukaryota</taxon>
        <taxon>Sar</taxon>
        <taxon>Stramenopiles</taxon>
        <taxon>Oomycota</taxon>
        <taxon>Peronosporomycetes</taxon>
        <taxon>Peronosporales</taxon>
        <taxon>Peronosporaceae</taxon>
        <taxon>Bremia</taxon>
    </lineage>
</organism>
<comment type="caution">
    <text evidence="2">The sequence shown here is derived from an EMBL/GenBank/DDBJ whole genome shotgun (WGS) entry which is preliminary data.</text>
</comment>
<dbReference type="KEGG" id="blac:94348996"/>
<dbReference type="RefSeq" id="XP_067821344.1">
    <property type="nucleotide sequence ID" value="XM_067963325.1"/>
</dbReference>
<evidence type="ECO:0000313" key="3">
    <source>
        <dbReference type="Proteomes" id="UP000294530"/>
    </source>
</evidence>
<dbReference type="Proteomes" id="UP000294530">
    <property type="component" value="Unassembled WGS sequence"/>
</dbReference>
<dbReference type="OrthoDB" id="113472at2759"/>
<dbReference type="InterPro" id="IPR013887">
    <property type="entry name" value="UPF0592"/>
</dbReference>
<keyword evidence="3" id="KW-1185">Reference proteome</keyword>
<reference evidence="2 3" key="1">
    <citation type="journal article" date="2021" name="Genome Biol.">
        <title>AFLAP: assembly-free linkage analysis pipeline using k-mers from genome sequencing data.</title>
        <authorList>
            <person name="Fletcher K."/>
            <person name="Zhang L."/>
            <person name="Gil J."/>
            <person name="Han R."/>
            <person name="Cavanaugh K."/>
            <person name="Michelmore R."/>
        </authorList>
    </citation>
    <scope>NUCLEOTIDE SEQUENCE [LARGE SCALE GENOMIC DNA]</scope>
    <source>
        <strain evidence="2 3">SF5</strain>
    </source>
</reference>
<feature type="region of interest" description="Disordered" evidence="1">
    <location>
        <begin position="246"/>
        <end position="287"/>
    </location>
</feature>